<dbReference type="AlphaFoldDB" id="A0A2C7A8D7"/>
<dbReference type="GO" id="GO:0015774">
    <property type="term" value="P:polysaccharide transport"/>
    <property type="evidence" value="ECO:0007669"/>
    <property type="project" value="UniProtKB-KW"/>
</dbReference>
<evidence type="ECO:0000259" key="10">
    <source>
        <dbReference type="Pfam" id="PF01061"/>
    </source>
</evidence>
<keyword evidence="7" id="KW-0762">Sugar transport</keyword>
<keyword evidence="5 9" id="KW-0812">Transmembrane</keyword>
<dbReference type="GO" id="GO:0140359">
    <property type="term" value="F:ABC-type transporter activity"/>
    <property type="evidence" value="ECO:0007669"/>
    <property type="project" value="InterPro"/>
</dbReference>
<feature type="transmembrane region" description="Helical" evidence="9">
    <location>
        <begin position="52"/>
        <end position="73"/>
    </location>
</feature>
<proteinExistence type="inferred from homology"/>
<feature type="transmembrane region" description="Helical" evidence="9">
    <location>
        <begin position="191"/>
        <end position="210"/>
    </location>
</feature>
<evidence type="ECO:0000256" key="9">
    <source>
        <dbReference type="SAM" id="Phobius"/>
    </source>
</evidence>
<keyword evidence="7" id="KW-0625">Polysaccharide transport</keyword>
<evidence type="ECO:0000256" key="2">
    <source>
        <dbReference type="ARBA" id="ARBA00007783"/>
    </source>
</evidence>
<evidence type="ECO:0000313" key="12">
    <source>
        <dbReference type="Proteomes" id="UP000223527"/>
    </source>
</evidence>
<keyword evidence="6 9" id="KW-1133">Transmembrane helix</keyword>
<gene>
    <name evidence="11" type="ORF">CR162_16585</name>
</gene>
<evidence type="ECO:0000256" key="4">
    <source>
        <dbReference type="ARBA" id="ARBA00022475"/>
    </source>
</evidence>
<feature type="transmembrane region" description="Helical" evidence="9">
    <location>
        <begin position="135"/>
        <end position="155"/>
    </location>
</feature>
<comment type="subcellular location">
    <subcellularLocation>
        <location evidence="1">Cell membrane</location>
        <topology evidence="1">Multi-pass membrane protein</topology>
    </subcellularLocation>
</comment>
<feature type="transmembrane region" description="Helical" evidence="9">
    <location>
        <begin position="161"/>
        <end position="184"/>
    </location>
</feature>
<protein>
    <submittedName>
        <fullName evidence="11">ABC transporter</fullName>
    </submittedName>
</protein>
<evidence type="ECO:0000256" key="3">
    <source>
        <dbReference type="ARBA" id="ARBA00022448"/>
    </source>
</evidence>
<reference evidence="11 12" key="1">
    <citation type="submission" date="2017-10" db="EMBL/GenBank/DDBJ databases">
        <authorList>
            <person name="Banno H."/>
            <person name="Chua N.-H."/>
        </authorList>
    </citation>
    <scope>NUCLEOTIDE SEQUENCE [LARGE SCALE GENOMIC DNA]</scope>
    <source>
        <strain evidence="11 12">YW11</strain>
    </source>
</reference>
<dbReference type="PANTHER" id="PTHR30413">
    <property type="entry name" value="INNER MEMBRANE TRANSPORT PERMEASE"/>
    <property type="match status" value="1"/>
</dbReference>
<feature type="transmembrane region" description="Helical" evidence="9">
    <location>
        <begin position="245"/>
        <end position="267"/>
    </location>
</feature>
<organism evidence="11 12">
    <name type="scientific">Teichococcus rhizosphaerae</name>
    <dbReference type="NCBI Taxonomy" id="1335062"/>
    <lineage>
        <taxon>Bacteria</taxon>
        <taxon>Pseudomonadati</taxon>
        <taxon>Pseudomonadota</taxon>
        <taxon>Alphaproteobacteria</taxon>
        <taxon>Acetobacterales</taxon>
        <taxon>Roseomonadaceae</taxon>
        <taxon>Roseomonas</taxon>
    </lineage>
</organism>
<feature type="transmembrane region" description="Helical" evidence="9">
    <location>
        <begin position="93"/>
        <end position="114"/>
    </location>
</feature>
<dbReference type="GO" id="GO:0015920">
    <property type="term" value="P:lipopolysaccharide transport"/>
    <property type="evidence" value="ECO:0007669"/>
    <property type="project" value="TreeGrafter"/>
</dbReference>
<sequence length="277" mass="30439">MQQAVLPIYRIDANRPDRTGRAMADLRAGFASWRLAWTLARLDLRNRYRGSVIGPFWVTLSTAALVAGMGLLYAQLFRLDIANYLPYLATSLIVWNALSAMVSEATTCLSNAEGVIRQLRLPLTTHALRCVFRNALNAAHSLPLILVVFALMGQWPGAEALLVIPGLVVLAVNALSVSLFLGMICARFRDIGPIVANAMQLAFFMTPVIWKPELLGEGAKWLPLNPFYTMLEMVRGPLVEGGGTLMTWVAALLYTGALGGIALAFFVRFRSRVAFWV</sequence>
<dbReference type="PANTHER" id="PTHR30413:SF10">
    <property type="entry name" value="CAPSULE POLYSACCHARIDE EXPORT INNER-MEMBRANE PROTEIN CTRC"/>
    <property type="match status" value="1"/>
</dbReference>
<name>A0A2C7A8D7_9PROT</name>
<keyword evidence="3" id="KW-0813">Transport</keyword>
<comment type="similarity">
    <text evidence="2">Belongs to the ABC-2 integral membrane protein family.</text>
</comment>
<keyword evidence="8 9" id="KW-0472">Membrane</keyword>
<evidence type="ECO:0000313" key="11">
    <source>
        <dbReference type="EMBL" id="PHK93883.1"/>
    </source>
</evidence>
<dbReference type="RefSeq" id="WP_099096650.1">
    <property type="nucleotide sequence ID" value="NZ_PDNU01000035.1"/>
</dbReference>
<accession>A0A2C7A8D7</accession>
<dbReference type="Pfam" id="PF01061">
    <property type="entry name" value="ABC2_membrane"/>
    <property type="match status" value="1"/>
</dbReference>
<feature type="domain" description="ABC-2 type transporter transmembrane" evidence="10">
    <location>
        <begin position="36"/>
        <end position="236"/>
    </location>
</feature>
<comment type="caution">
    <text evidence="11">The sequence shown here is derived from an EMBL/GenBank/DDBJ whole genome shotgun (WGS) entry which is preliminary data.</text>
</comment>
<evidence type="ECO:0000256" key="6">
    <source>
        <dbReference type="ARBA" id="ARBA00022989"/>
    </source>
</evidence>
<dbReference type="InterPro" id="IPR013525">
    <property type="entry name" value="ABC2_TM"/>
</dbReference>
<dbReference type="GO" id="GO:0005886">
    <property type="term" value="C:plasma membrane"/>
    <property type="evidence" value="ECO:0007669"/>
    <property type="project" value="UniProtKB-SubCell"/>
</dbReference>
<evidence type="ECO:0000256" key="5">
    <source>
        <dbReference type="ARBA" id="ARBA00022692"/>
    </source>
</evidence>
<evidence type="ECO:0000256" key="1">
    <source>
        <dbReference type="ARBA" id="ARBA00004651"/>
    </source>
</evidence>
<keyword evidence="12" id="KW-1185">Reference proteome</keyword>
<dbReference type="Proteomes" id="UP000223527">
    <property type="component" value="Unassembled WGS sequence"/>
</dbReference>
<evidence type="ECO:0000256" key="7">
    <source>
        <dbReference type="ARBA" id="ARBA00023047"/>
    </source>
</evidence>
<keyword evidence="4" id="KW-1003">Cell membrane</keyword>
<dbReference type="EMBL" id="PDNU01000035">
    <property type="protein sequence ID" value="PHK93883.1"/>
    <property type="molecule type" value="Genomic_DNA"/>
</dbReference>
<evidence type="ECO:0000256" key="8">
    <source>
        <dbReference type="ARBA" id="ARBA00023136"/>
    </source>
</evidence>
<dbReference type="OrthoDB" id="9796017at2"/>